<dbReference type="GO" id="GO:0016705">
    <property type="term" value="F:oxidoreductase activity, acting on paired donors, with incorporation or reduction of molecular oxygen"/>
    <property type="evidence" value="ECO:0007669"/>
    <property type="project" value="InterPro"/>
</dbReference>
<dbReference type="PROSITE" id="PS01304">
    <property type="entry name" value="UBIH"/>
    <property type="match status" value="1"/>
</dbReference>
<evidence type="ECO:0000256" key="1">
    <source>
        <dbReference type="ARBA" id="ARBA00001974"/>
    </source>
</evidence>
<dbReference type="InterPro" id="IPR051205">
    <property type="entry name" value="UbiH/COQ6_monooxygenase"/>
</dbReference>
<dbReference type="Proteomes" id="UP000315889">
    <property type="component" value="Unassembled WGS sequence"/>
</dbReference>
<evidence type="ECO:0000313" key="11">
    <source>
        <dbReference type="Proteomes" id="UP000315889"/>
    </source>
</evidence>
<dbReference type="InterPro" id="IPR002938">
    <property type="entry name" value="FAD-bd"/>
</dbReference>
<name>A0A520M9N6_9GAMM</name>
<reference evidence="10 11" key="1">
    <citation type="submission" date="2019-02" db="EMBL/GenBank/DDBJ databases">
        <title>Prokaryotic population dynamics and viral predation in marine succession experiment using metagenomics: the confinement effect.</title>
        <authorList>
            <person name="Haro-Moreno J.M."/>
            <person name="Rodriguez-Valera F."/>
            <person name="Lopez-Perez M."/>
        </authorList>
    </citation>
    <scope>NUCLEOTIDE SEQUENCE [LARGE SCALE GENOMIC DNA]</scope>
    <source>
        <strain evidence="10">MED-G170</strain>
    </source>
</reference>
<sequence>MADSYDVIIVGAGMVGAAAACLLSKSDTTGKTKPLKIALVEASIAKPFNEASFDPRVAAITEKSRQILTSCGVWETIENLRVSPYLKMEVWDAESTGRIRFNCHDIHQPNLGHIVESSAIVQALLEETQNLSNIDFICPSTICKYQKHAGLITVTLDDDQQIEAALLVGADGANSEVRQNFGFTSKEWDYEHEAIVTTIKTENPNQQTAWQRFMQTGPLALLPLNNGGDQHHCSIVWSQEPAAAKALMALNDEQFCSELTRASECCLGQVISVDKRFSFPLRQRHAVDYVLPSVALVGDAAHTIHPLAGQGVNLGFADVEALVDEIKRAQARGNDLGGEFTLRRYQRRRKPENLMAMSVMEGFKHLFSADQLPLRLLRSLGMSKLDKITPLKNEIIKRAMGL</sequence>
<evidence type="ECO:0000256" key="3">
    <source>
        <dbReference type="ARBA" id="ARBA00005349"/>
    </source>
</evidence>
<dbReference type="GO" id="GO:0004497">
    <property type="term" value="F:monooxygenase activity"/>
    <property type="evidence" value="ECO:0007669"/>
    <property type="project" value="UniProtKB-KW"/>
</dbReference>
<dbReference type="GO" id="GO:0006744">
    <property type="term" value="P:ubiquinone biosynthetic process"/>
    <property type="evidence" value="ECO:0007669"/>
    <property type="project" value="UniProtKB-UniPathway"/>
</dbReference>
<evidence type="ECO:0000256" key="6">
    <source>
        <dbReference type="ARBA" id="ARBA00023002"/>
    </source>
</evidence>
<evidence type="ECO:0000256" key="2">
    <source>
        <dbReference type="ARBA" id="ARBA00004749"/>
    </source>
</evidence>
<evidence type="ECO:0000256" key="5">
    <source>
        <dbReference type="ARBA" id="ARBA00022827"/>
    </source>
</evidence>
<comment type="cofactor">
    <cofactor evidence="1">
        <name>FAD</name>
        <dbReference type="ChEBI" id="CHEBI:57692"/>
    </cofactor>
</comment>
<dbReference type="AlphaFoldDB" id="A0A520M9N6"/>
<dbReference type="GO" id="GO:0110142">
    <property type="term" value="C:ubiquinone biosynthesis complex"/>
    <property type="evidence" value="ECO:0007669"/>
    <property type="project" value="UniProtKB-ARBA"/>
</dbReference>
<keyword evidence="7" id="KW-0503">Monooxygenase</keyword>
<evidence type="ECO:0000256" key="8">
    <source>
        <dbReference type="ARBA" id="ARBA00065734"/>
    </source>
</evidence>
<evidence type="ECO:0000313" key="10">
    <source>
        <dbReference type="EMBL" id="RZO17937.1"/>
    </source>
</evidence>
<comment type="pathway">
    <text evidence="2">Cofactor biosynthesis; ubiquinone biosynthesis.</text>
</comment>
<evidence type="ECO:0000256" key="4">
    <source>
        <dbReference type="ARBA" id="ARBA00022630"/>
    </source>
</evidence>
<dbReference type="SUPFAM" id="SSF51905">
    <property type="entry name" value="FAD/NAD(P)-binding domain"/>
    <property type="match status" value="1"/>
</dbReference>
<dbReference type="Gene3D" id="3.50.50.60">
    <property type="entry name" value="FAD/NAD(P)-binding domain"/>
    <property type="match status" value="2"/>
</dbReference>
<evidence type="ECO:0000256" key="7">
    <source>
        <dbReference type="ARBA" id="ARBA00023033"/>
    </source>
</evidence>
<comment type="caution">
    <text evidence="10">The sequence shown here is derived from an EMBL/GenBank/DDBJ whole genome shotgun (WGS) entry which is preliminary data.</text>
</comment>
<dbReference type="NCBIfam" id="TIGR01988">
    <property type="entry name" value="Ubi-OHases"/>
    <property type="match status" value="1"/>
</dbReference>
<dbReference type="InterPro" id="IPR010971">
    <property type="entry name" value="UbiH/COQ6"/>
</dbReference>
<proteinExistence type="inferred from homology"/>
<dbReference type="GO" id="GO:0071949">
    <property type="term" value="F:FAD binding"/>
    <property type="evidence" value="ECO:0007669"/>
    <property type="project" value="InterPro"/>
</dbReference>
<dbReference type="PANTHER" id="PTHR43876:SF7">
    <property type="entry name" value="UBIQUINONE BIOSYNTHESIS MONOOXYGENASE COQ6, MITOCHONDRIAL"/>
    <property type="match status" value="1"/>
</dbReference>
<dbReference type="Pfam" id="PF01494">
    <property type="entry name" value="FAD_binding_3"/>
    <property type="match status" value="1"/>
</dbReference>
<protein>
    <submittedName>
        <fullName evidence="10">2-octaprenyl-3-methyl-6-methoxy-1,4-benzoquinol hydroxylase</fullName>
    </submittedName>
</protein>
<gene>
    <name evidence="10" type="ORF">EVB03_10195</name>
</gene>
<dbReference type="InterPro" id="IPR018168">
    <property type="entry name" value="Ubi_Hdrlase_CS"/>
</dbReference>
<comment type="similarity">
    <text evidence="3">Belongs to the UbiH/COQ6 family.</text>
</comment>
<keyword evidence="6" id="KW-0560">Oxidoreductase</keyword>
<dbReference type="PANTHER" id="PTHR43876">
    <property type="entry name" value="UBIQUINONE BIOSYNTHESIS MONOOXYGENASE COQ6, MITOCHONDRIAL"/>
    <property type="match status" value="1"/>
</dbReference>
<organism evidence="10 11">
    <name type="scientific">SAR92 clade bacterium</name>
    <dbReference type="NCBI Taxonomy" id="2315479"/>
    <lineage>
        <taxon>Bacteria</taxon>
        <taxon>Pseudomonadati</taxon>
        <taxon>Pseudomonadota</taxon>
        <taxon>Gammaproteobacteria</taxon>
        <taxon>Cellvibrionales</taxon>
        <taxon>Porticoccaceae</taxon>
        <taxon>SAR92 clade</taxon>
    </lineage>
</organism>
<feature type="domain" description="FAD-binding" evidence="9">
    <location>
        <begin position="5"/>
        <end position="351"/>
    </location>
</feature>
<accession>A0A520M9N6</accession>
<dbReference type="PRINTS" id="PR00420">
    <property type="entry name" value="RNGMNOXGNASE"/>
</dbReference>
<dbReference type="InterPro" id="IPR036188">
    <property type="entry name" value="FAD/NAD-bd_sf"/>
</dbReference>
<keyword evidence="5" id="KW-0274">FAD</keyword>
<comment type="subunit">
    <text evidence="8">Component of the Ubi complex metabolon, which regroups five ubiquinone biosynthesis proteins (UbiE, UbiF, UbiG, UbiH and UbiI) and two accessory factors (UbiK and the lipid-binding protein UbiJ).</text>
</comment>
<dbReference type="UniPathway" id="UPA00232"/>
<keyword evidence="4" id="KW-0285">Flavoprotein</keyword>
<evidence type="ECO:0000259" key="9">
    <source>
        <dbReference type="Pfam" id="PF01494"/>
    </source>
</evidence>
<dbReference type="FunFam" id="3.50.50.60:FF:000021">
    <property type="entry name" value="Ubiquinone biosynthesis monooxygenase COQ6"/>
    <property type="match status" value="1"/>
</dbReference>
<dbReference type="EMBL" id="SHBP01000033">
    <property type="protein sequence ID" value="RZO17937.1"/>
    <property type="molecule type" value="Genomic_DNA"/>
</dbReference>